<evidence type="ECO:0000313" key="4">
    <source>
        <dbReference type="Proteomes" id="UP001187531"/>
    </source>
</evidence>
<dbReference type="PANTHER" id="PTHR24253:SF153">
    <property type="entry name" value="SERINE PROTEASE HEPSIN"/>
    <property type="match status" value="1"/>
</dbReference>
<accession>A0AA88IB50</accession>
<organism evidence="3 4">
    <name type="scientific">Artemia franciscana</name>
    <name type="common">Brine shrimp</name>
    <name type="synonym">Artemia sanfranciscana</name>
    <dbReference type="NCBI Taxonomy" id="6661"/>
    <lineage>
        <taxon>Eukaryota</taxon>
        <taxon>Metazoa</taxon>
        <taxon>Ecdysozoa</taxon>
        <taxon>Arthropoda</taxon>
        <taxon>Crustacea</taxon>
        <taxon>Branchiopoda</taxon>
        <taxon>Anostraca</taxon>
        <taxon>Artemiidae</taxon>
        <taxon>Artemia</taxon>
    </lineage>
</organism>
<feature type="non-terminal residue" evidence="3">
    <location>
        <position position="1"/>
    </location>
</feature>
<evidence type="ECO:0000256" key="1">
    <source>
        <dbReference type="ARBA" id="ARBA00023157"/>
    </source>
</evidence>
<evidence type="ECO:0000313" key="3">
    <source>
        <dbReference type="EMBL" id="KAK2725993.1"/>
    </source>
</evidence>
<reference evidence="3" key="1">
    <citation type="submission" date="2023-07" db="EMBL/GenBank/DDBJ databases">
        <title>Chromosome-level genome assembly of Artemia franciscana.</title>
        <authorList>
            <person name="Jo E."/>
        </authorList>
    </citation>
    <scope>NUCLEOTIDE SEQUENCE</scope>
    <source>
        <tissue evidence="3">Whole body</tissue>
    </source>
</reference>
<feature type="domain" description="Peptidase S1" evidence="2">
    <location>
        <begin position="27"/>
        <end position="118"/>
    </location>
</feature>
<dbReference type="InterPro" id="IPR009003">
    <property type="entry name" value="Peptidase_S1_PA"/>
</dbReference>
<dbReference type="Pfam" id="PF00089">
    <property type="entry name" value="Trypsin"/>
    <property type="match status" value="1"/>
</dbReference>
<keyword evidence="4" id="KW-1185">Reference proteome</keyword>
<protein>
    <recommendedName>
        <fullName evidence="2">Peptidase S1 domain-containing protein</fullName>
    </recommendedName>
</protein>
<dbReference type="SUPFAM" id="SSF50494">
    <property type="entry name" value="Trypsin-like serine proteases"/>
    <property type="match status" value="1"/>
</dbReference>
<dbReference type="PANTHER" id="PTHR24253">
    <property type="entry name" value="TRANSMEMBRANE PROTEASE SERINE"/>
    <property type="match status" value="1"/>
</dbReference>
<dbReference type="InterPro" id="IPR001254">
    <property type="entry name" value="Trypsin_dom"/>
</dbReference>
<dbReference type="GO" id="GO:0004252">
    <property type="term" value="F:serine-type endopeptidase activity"/>
    <property type="evidence" value="ECO:0007669"/>
    <property type="project" value="InterPro"/>
</dbReference>
<dbReference type="EMBL" id="JAVRJZ010000002">
    <property type="protein sequence ID" value="KAK2725993.1"/>
    <property type="molecule type" value="Genomic_DNA"/>
</dbReference>
<gene>
    <name evidence="3" type="ORF">QYM36_000462</name>
</gene>
<sequence length="119" mass="13600">MGPLDLLHYTPPSELKEENEFKLTIINERRGSDIALVRLTGIINYKDGIYPVCLPWRQLETIGLTAKASGWGTTGSGVDIQILENRVCHDWFTEARKYPKLKDTQLCAGYQAWIRDSCW</sequence>
<evidence type="ECO:0000259" key="2">
    <source>
        <dbReference type="Pfam" id="PF00089"/>
    </source>
</evidence>
<dbReference type="AlphaFoldDB" id="A0AA88IB50"/>
<keyword evidence="1" id="KW-1015">Disulfide bond</keyword>
<name>A0AA88IB50_ARTSF</name>
<dbReference type="Gene3D" id="2.40.10.10">
    <property type="entry name" value="Trypsin-like serine proteases"/>
    <property type="match status" value="2"/>
</dbReference>
<proteinExistence type="predicted"/>
<dbReference type="InterPro" id="IPR043504">
    <property type="entry name" value="Peptidase_S1_PA_chymotrypsin"/>
</dbReference>
<dbReference type="GO" id="GO:0006508">
    <property type="term" value="P:proteolysis"/>
    <property type="evidence" value="ECO:0007669"/>
    <property type="project" value="InterPro"/>
</dbReference>
<comment type="caution">
    <text evidence="3">The sequence shown here is derived from an EMBL/GenBank/DDBJ whole genome shotgun (WGS) entry which is preliminary data.</text>
</comment>
<dbReference type="Proteomes" id="UP001187531">
    <property type="component" value="Unassembled WGS sequence"/>
</dbReference>